<evidence type="ECO:0000313" key="2">
    <source>
        <dbReference type="Proteomes" id="UP001168528"/>
    </source>
</evidence>
<dbReference type="SUPFAM" id="SSF53335">
    <property type="entry name" value="S-adenosyl-L-methionine-dependent methyltransferases"/>
    <property type="match status" value="1"/>
</dbReference>
<protein>
    <recommendedName>
        <fullName evidence="3">Class I SAM-dependent methyltransferase</fullName>
    </recommendedName>
</protein>
<dbReference type="InterPro" id="IPR029063">
    <property type="entry name" value="SAM-dependent_MTases_sf"/>
</dbReference>
<sequence>MKNIFCEEEFSALSFSPGTITYIKEHLQELKDIGFKEEEILLNYLTDKAIKSLCQANQFYYLNSFDRSALRKVYNRLLTEIKSLTAYKVEERLQNVATQHYRTLKVWVKNSNPFSKRLYSATQPYLEQEVVCGEYSALTQLQLLDIDVTTLQEPILDIGCGQQAFLVKYLRGLKLKAFGVDRNAVAKDYIFQLDWFEFNLSSRNWGTIISNLGFSNHFQYHHLRANSNYLAYAVRYKEMLQSLERGGAFYYAPDLPFIEQYLDPAKFQLRKVIIKDTTYRATKIVKL</sequence>
<reference evidence="1" key="1">
    <citation type="submission" date="2023-07" db="EMBL/GenBank/DDBJ databases">
        <title>The genome sequence of Rhodocytophaga aerolata KACC 12507.</title>
        <authorList>
            <person name="Zhang X."/>
        </authorList>
    </citation>
    <scope>NUCLEOTIDE SEQUENCE</scope>
    <source>
        <strain evidence="1">KACC 12507</strain>
    </source>
</reference>
<dbReference type="EMBL" id="JAUKPO010000027">
    <property type="protein sequence ID" value="MDO1450252.1"/>
    <property type="molecule type" value="Genomic_DNA"/>
</dbReference>
<evidence type="ECO:0008006" key="3">
    <source>
        <dbReference type="Google" id="ProtNLM"/>
    </source>
</evidence>
<keyword evidence="2" id="KW-1185">Reference proteome</keyword>
<gene>
    <name evidence="1" type="ORF">Q0590_28485</name>
</gene>
<comment type="caution">
    <text evidence="1">The sequence shown here is derived from an EMBL/GenBank/DDBJ whole genome shotgun (WGS) entry which is preliminary data.</text>
</comment>
<accession>A0ABT8RHT2</accession>
<dbReference type="Proteomes" id="UP001168528">
    <property type="component" value="Unassembled WGS sequence"/>
</dbReference>
<organism evidence="1 2">
    <name type="scientific">Rhodocytophaga aerolata</name>
    <dbReference type="NCBI Taxonomy" id="455078"/>
    <lineage>
        <taxon>Bacteria</taxon>
        <taxon>Pseudomonadati</taxon>
        <taxon>Bacteroidota</taxon>
        <taxon>Cytophagia</taxon>
        <taxon>Cytophagales</taxon>
        <taxon>Rhodocytophagaceae</taxon>
        <taxon>Rhodocytophaga</taxon>
    </lineage>
</organism>
<dbReference type="RefSeq" id="WP_302041054.1">
    <property type="nucleotide sequence ID" value="NZ_JAUKPO010000027.1"/>
</dbReference>
<proteinExistence type="predicted"/>
<name>A0ABT8RHT2_9BACT</name>
<evidence type="ECO:0000313" key="1">
    <source>
        <dbReference type="EMBL" id="MDO1450252.1"/>
    </source>
</evidence>